<evidence type="ECO:0000256" key="1">
    <source>
        <dbReference type="ARBA" id="ARBA00005589"/>
    </source>
</evidence>
<proteinExistence type="inferred from homology"/>
<dbReference type="PANTHER" id="PTHR13479">
    <property type="entry name" value="30S RIBOSOMAL PROTEIN S18"/>
    <property type="match status" value="1"/>
</dbReference>
<organism evidence="5 6">
    <name type="scientific">Pontiella agarivorans</name>
    <dbReference type="NCBI Taxonomy" id="3038953"/>
    <lineage>
        <taxon>Bacteria</taxon>
        <taxon>Pseudomonadati</taxon>
        <taxon>Kiritimatiellota</taxon>
        <taxon>Kiritimatiellia</taxon>
        <taxon>Kiritimatiellales</taxon>
        <taxon>Pontiellaceae</taxon>
        <taxon>Pontiella</taxon>
    </lineage>
</organism>
<dbReference type="InterPro" id="IPR001648">
    <property type="entry name" value="Ribosomal_bS18"/>
</dbReference>
<dbReference type="GO" id="GO:0005840">
    <property type="term" value="C:ribosome"/>
    <property type="evidence" value="ECO:0007669"/>
    <property type="project" value="UniProtKB-KW"/>
</dbReference>
<dbReference type="SUPFAM" id="SSF46911">
    <property type="entry name" value="Ribosomal protein S18"/>
    <property type="match status" value="1"/>
</dbReference>
<accession>A0ABU5MXQ3</accession>
<name>A0ABU5MXQ3_9BACT</name>
<evidence type="ECO:0000313" key="6">
    <source>
        <dbReference type="Proteomes" id="UP001290861"/>
    </source>
</evidence>
<comment type="caution">
    <text evidence="5">The sequence shown here is derived from an EMBL/GenBank/DDBJ whole genome shotgun (WGS) entry which is preliminary data.</text>
</comment>
<evidence type="ECO:0000256" key="4">
    <source>
        <dbReference type="RuleBase" id="RU003910"/>
    </source>
</evidence>
<reference evidence="5 6" key="1">
    <citation type="journal article" date="2024" name="Appl. Environ. Microbiol.">
        <title>Pontiella agarivorans sp. nov., a novel marine anaerobic bacterium capable of degrading macroalgal polysaccharides and fixing nitrogen.</title>
        <authorList>
            <person name="Liu N."/>
            <person name="Kivenson V."/>
            <person name="Peng X."/>
            <person name="Cui Z."/>
            <person name="Lankiewicz T.S."/>
            <person name="Gosselin K.M."/>
            <person name="English C.J."/>
            <person name="Blair E.M."/>
            <person name="O'Malley M.A."/>
            <person name="Valentine D.L."/>
        </authorList>
    </citation>
    <scope>NUCLEOTIDE SEQUENCE [LARGE SCALE GENOMIC DNA]</scope>
    <source>
        <strain evidence="5 6">NLcol2</strain>
    </source>
</reference>
<dbReference type="PANTHER" id="PTHR13479:SF40">
    <property type="entry name" value="SMALL RIBOSOMAL SUBUNIT PROTEIN BS18M"/>
    <property type="match status" value="1"/>
</dbReference>
<evidence type="ECO:0000256" key="3">
    <source>
        <dbReference type="ARBA" id="ARBA00023274"/>
    </source>
</evidence>
<dbReference type="InterPro" id="IPR036870">
    <property type="entry name" value="Ribosomal_bS18_sf"/>
</dbReference>
<comment type="similarity">
    <text evidence="1 4">Belongs to the bacterial ribosomal protein bS18 family.</text>
</comment>
<keyword evidence="3 4" id="KW-0687">Ribonucleoprotein</keyword>
<sequence length="70" mass="8234">MARRDRDDYKRDPELLRGVTEVDYKDAEFLKKFMTDRGKILPGRITGANAQQQRNIKKAIRRARVMGLVR</sequence>
<dbReference type="Pfam" id="PF01084">
    <property type="entry name" value="Ribosomal_S18"/>
    <property type="match status" value="1"/>
</dbReference>
<evidence type="ECO:0000313" key="5">
    <source>
        <dbReference type="EMBL" id="MDZ8119005.1"/>
    </source>
</evidence>
<keyword evidence="2 4" id="KW-0689">Ribosomal protein</keyword>
<evidence type="ECO:0000256" key="2">
    <source>
        <dbReference type="ARBA" id="ARBA00022980"/>
    </source>
</evidence>
<dbReference type="PRINTS" id="PR00974">
    <property type="entry name" value="RIBOSOMALS18"/>
</dbReference>
<dbReference type="Proteomes" id="UP001290861">
    <property type="component" value="Unassembled WGS sequence"/>
</dbReference>
<dbReference type="NCBIfam" id="TIGR00165">
    <property type="entry name" value="S18"/>
    <property type="match status" value="1"/>
</dbReference>
<gene>
    <name evidence="5" type="primary">rpsR</name>
    <name evidence="5" type="ORF">P9H32_10250</name>
</gene>
<dbReference type="Gene3D" id="4.10.640.10">
    <property type="entry name" value="Ribosomal protein S18"/>
    <property type="match status" value="1"/>
</dbReference>
<protein>
    <submittedName>
        <fullName evidence="5">30S ribosomal protein S18</fullName>
    </submittedName>
</protein>
<dbReference type="EMBL" id="JARVCO010000010">
    <property type="protein sequence ID" value="MDZ8119005.1"/>
    <property type="molecule type" value="Genomic_DNA"/>
</dbReference>
<dbReference type="RefSeq" id="WP_130596958.1">
    <property type="nucleotide sequence ID" value="NZ_JARVCO010000010.1"/>
</dbReference>
<keyword evidence="6" id="KW-1185">Reference proteome</keyword>